<dbReference type="InterPro" id="IPR014752">
    <property type="entry name" value="Arrestin-like_C"/>
</dbReference>
<feature type="domain" description="Arrestin C-terminal-like" evidence="2">
    <location>
        <begin position="218"/>
        <end position="411"/>
    </location>
</feature>
<feature type="compositionally biased region" description="Low complexity" evidence="1">
    <location>
        <begin position="305"/>
        <end position="319"/>
    </location>
</feature>
<evidence type="ECO:0000313" key="3">
    <source>
        <dbReference type="EMBL" id="KAF7315760.1"/>
    </source>
</evidence>
<gene>
    <name evidence="3" type="ORF">MIND_00091900</name>
</gene>
<feature type="region of interest" description="Disordered" evidence="1">
    <location>
        <begin position="458"/>
        <end position="502"/>
    </location>
</feature>
<name>A0A8H6THC2_9AGAR</name>
<reference evidence="3" key="1">
    <citation type="submission" date="2020-05" db="EMBL/GenBank/DDBJ databases">
        <title>Mycena genomes resolve the evolution of fungal bioluminescence.</title>
        <authorList>
            <person name="Tsai I.J."/>
        </authorList>
    </citation>
    <scope>NUCLEOTIDE SEQUENCE</scope>
    <source>
        <strain evidence="3">171206Taipei</strain>
    </source>
</reference>
<feature type="compositionally biased region" description="Polar residues" evidence="1">
    <location>
        <begin position="320"/>
        <end position="344"/>
    </location>
</feature>
<dbReference type="InterPro" id="IPR011022">
    <property type="entry name" value="Arrestin_C-like"/>
</dbReference>
<feature type="region of interest" description="Disordered" evidence="1">
    <location>
        <begin position="299"/>
        <end position="347"/>
    </location>
</feature>
<dbReference type="AlphaFoldDB" id="A0A8H6THC2"/>
<dbReference type="SMART" id="SM01017">
    <property type="entry name" value="Arrestin_C"/>
    <property type="match status" value="1"/>
</dbReference>
<evidence type="ECO:0000313" key="4">
    <source>
        <dbReference type="Proteomes" id="UP000636479"/>
    </source>
</evidence>
<dbReference type="RefSeq" id="XP_037225783.1">
    <property type="nucleotide sequence ID" value="XM_037357873.1"/>
</dbReference>
<evidence type="ECO:0000256" key="1">
    <source>
        <dbReference type="SAM" id="MobiDB-lite"/>
    </source>
</evidence>
<feature type="region of interest" description="Disordered" evidence="1">
    <location>
        <begin position="586"/>
        <end position="634"/>
    </location>
</feature>
<feature type="compositionally biased region" description="Polar residues" evidence="1">
    <location>
        <begin position="1"/>
        <end position="19"/>
    </location>
</feature>
<dbReference type="GO" id="GO:0030674">
    <property type="term" value="F:protein-macromolecule adaptor activity"/>
    <property type="evidence" value="ECO:0007669"/>
    <property type="project" value="TreeGrafter"/>
</dbReference>
<dbReference type="Gene3D" id="2.60.40.640">
    <property type="match status" value="1"/>
</dbReference>
<dbReference type="EMBL" id="JACAZF010000001">
    <property type="protein sequence ID" value="KAF7315760.1"/>
    <property type="molecule type" value="Genomic_DNA"/>
</dbReference>
<protein>
    <submittedName>
        <fullName evidence="3">Arrestin-C domain-containing protein</fullName>
    </submittedName>
</protein>
<accession>A0A8H6THC2</accession>
<feature type="region of interest" description="Disordered" evidence="1">
    <location>
        <begin position="1"/>
        <end position="34"/>
    </location>
</feature>
<dbReference type="Pfam" id="PF02752">
    <property type="entry name" value="Arrestin_C"/>
    <property type="match status" value="1"/>
</dbReference>
<dbReference type="InterPro" id="IPR050357">
    <property type="entry name" value="Arrestin_domain-protein"/>
</dbReference>
<dbReference type="GO" id="GO:0005829">
    <property type="term" value="C:cytosol"/>
    <property type="evidence" value="ECO:0007669"/>
    <property type="project" value="TreeGrafter"/>
</dbReference>
<dbReference type="OrthoDB" id="2333384at2759"/>
<keyword evidence="4" id="KW-1185">Reference proteome</keyword>
<organism evidence="3 4">
    <name type="scientific">Mycena indigotica</name>
    <dbReference type="NCBI Taxonomy" id="2126181"/>
    <lineage>
        <taxon>Eukaryota</taxon>
        <taxon>Fungi</taxon>
        <taxon>Dikarya</taxon>
        <taxon>Basidiomycota</taxon>
        <taxon>Agaricomycotina</taxon>
        <taxon>Agaricomycetes</taxon>
        <taxon>Agaricomycetidae</taxon>
        <taxon>Agaricales</taxon>
        <taxon>Marasmiineae</taxon>
        <taxon>Mycenaceae</taxon>
        <taxon>Mycena</taxon>
    </lineage>
</organism>
<dbReference type="Proteomes" id="UP000636479">
    <property type="component" value="Unassembled WGS sequence"/>
</dbReference>
<dbReference type="InterPro" id="IPR014756">
    <property type="entry name" value="Ig_E-set"/>
</dbReference>
<dbReference type="GO" id="GO:0031625">
    <property type="term" value="F:ubiquitin protein ligase binding"/>
    <property type="evidence" value="ECO:0007669"/>
    <property type="project" value="TreeGrafter"/>
</dbReference>
<dbReference type="InterPro" id="IPR011021">
    <property type="entry name" value="Arrestin-like_N"/>
</dbReference>
<dbReference type="Pfam" id="PF00339">
    <property type="entry name" value="Arrestin_N"/>
    <property type="match status" value="1"/>
</dbReference>
<dbReference type="PANTHER" id="PTHR11188:SF17">
    <property type="entry name" value="FI21816P1"/>
    <property type="match status" value="1"/>
</dbReference>
<feature type="region of interest" description="Disordered" evidence="1">
    <location>
        <begin position="515"/>
        <end position="553"/>
    </location>
</feature>
<dbReference type="GO" id="GO:0070086">
    <property type="term" value="P:ubiquitin-dependent endocytosis"/>
    <property type="evidence" value="ECO:0007669"/>
    <property type="project" value="TreeGrafter"/>
</dbReference>
<evidence type="ECO:0000259" key="2">
    <source>
        <dbReference type="SMART" id="SM01017"/>
    </source>
</evidence>
<dbReference type="SUPFAM" id="SSF81296">
    <property type="entry name" value="E set domains"/>
    <property type="match status" value="1"/>
</dbReference>
<proteinExistence type="predicted"/>
<dbReference type="GeneID" id="59340389"/>
<feature type="compositionally biased region" description="Low complexity" evidence="1">
    <location>
        <begin position="597"/>
        <end position="613"/>
    </location>
</feature>
<dbReference type="PANTHER" id="PTHR11188">
    <property type="entry name" value="ARRESTIN DOMAIN CONTAINING PROTEIN"/>
    <property type="match status" value="1"/>
</dbReference>
<comment type="caution">
    <text evidence="3">The sequence shown here is derived from an EMBL/GenBank/DDBJ whole genome shotgun (WGS) entry which is preliminary data.</text>
</comment>
<dbReference type="GO" id="GO:0005886">
    <property type="term" value="C:plasma membrane"/>
    <property type="evidence" value="ECO:0007669"/>
    <property type="project" value="TreeGrafter"/>
</dbReference>
<sequence>MTFSLTSRPPSPTNSSHPQIPQDGHSGVSTDSHHRPAFADAETMKERPFLEIRLDNDVVYLKGTGNDVEPARLTGHVVLNLAESTPIKEITLQFRGKARLPPPSPRLINNDSSMHSVATYVICNHDWSFLEGERKHSHTLKAGRHYFPFQLQIGGSLPSSITTGVFGGASVAYKLRAHAVRPGLVNSNLQTTRAVQILRAFSAEALEYQQTLEIENTWPDKLMYSIMIPHKAWAATDTLTALVKFSPLVKGVGVVSVASAIHEQTKIYARNTVQETTRIVASVKHDIIGGKAVEVVDRPRWTMGTPSAPSASPSSNTPPLQTASGGYFPSSNAQPEAGPSTQPETLEVEQGQDDVVTFITLQIPASVTPTHPLEPISVSHRLRWSILIINPDGHTSELRCSLPLHLLDRRLLKDAQRPPDDEEEIELPSYKAHVRDRVANMYLPEAVTVRVTNPFMAASPGHTPPASGLQTPSALVSRSGHATPMHPQSLSHLPHAPGDSTPLEWINSELLLSVQTSSPPTEFPPLPDNERSRPPSARPSRRPSRAPSPERHHLTSDALMANETYVHSSNASRNLHALFSVSMKPASAHPHWPGIGSRSTSNLNSLNDNSHNRNPTRSNGSRPPAAPESTTPTNSSLLLRAYTEVPNYSVAARGFLGGVQPLSSLQGLPSYEEAERHVGHIASNHGAPVMPAH</sequence>